<dbReference type="InterPro" id="IPR011913">
    <property type="entry name" value="RfaE_dom_I"/>
</dbReference>
<dbReference type="Pfam" id="PF01467">
    <property type="entry name" value="CTP_transf_like"/>
    <property type="match status" value="1"/>
</dbReference>
<dbReference type="PANTHER" id="PTHR46969:SF1">
    <property type="entry name" value="BIFUNCTIONAL PROTEIN HLDE"/>
    <property type="match status" value="1"/>
</dbReference>
<comment type="catalytic activity">
    <reaction evidence="10 11">
        <text>D-glycero-beta-D-manno-heptose 1-phosphate + ATP + H(+) = ADP-D-glycero-beta-D-manno-heptose + diphosphate</text>
        <dbReference type="Rhea" id="RHEA:27465"/>
        <dbReference type="ChEBI" id="CHEBI:15378"/>
        <dbReference type="ChEBI" id="CHEBI:30616"/>
        <dbReference type="ChEBI" id="CHEBI:33019"/>
        <dbReference type="ChEBI" id="CHEBI:59967"/>
        <dbReference type="ChEBI" id="CHEBI:61593"/>
        <dbReference type="EC" id="2.7.7.70"/>
    </reaction>
</comment>
<dbReference type="NCBIfam" id="TIGR00125">
    <property type="entry name" value="cyt_tran_rel"/>
    <property type="match status" value="1"/>
</dbReference>
<dbReference type="InterPro" id="IPR014729">
    <property type="entry name" value="Rossmann-like_a/b/a_fold"/>
</dbReference>
<evidence type="ECO:0000256" key="11">
    <source>
        <dbReference type="HAMAP-Rule" id="MF_01603"/>
    </source>
</evidence>
<accession>A0ABN0YFQ3</accession>
<dbReference type="PANTHER" id="PTHR46969">
    <property type="entry name" value="BIFUNCTIONAL PROTEIN HLDE"/>
    <property type="match status" value="1"/>
</dbReference>
<dbReference type="Gene3D" id="3.40.50.620">
    <property type="entry name" value="HUPs"/>
    <property type="match status" value="1"/>
</dbReference>
<comment type="function">
    <text evidence="1 11">Catalyzes the phosphorylation of D-glycero-D-manno-heptose 7-phosphate at the C-1 position to selectively form D-glycero-beta-D-manno-heptose-1,7-bisphosphate.</text>
</comment>
<keyword evidence="4 11" id="KW-0548">Nucleotidyltransferase</keyword>
<dbReference type="GO" id="GO:0016301">
    <property type="term" value="F:kinase activity"/>
    <property type="evidence" value="ECO:0007669"/>
    <property type="project" value="UniProtKB-KW"/>
</dbReference>
<dbReference type="CDD" id="cd01172">
    <property type="entry name" value="RfaE_like"/>
    <property type="match status" value="1"/>
</dbReference>
<dbReference type="EC" id="2.7.7.70" evidence="11"/>
<keyword evidence="7 11" id="KW-0067">ATP-binding</keyword>
<comment type="caution">
    <text evidence="14">The sequence shown here is derived from an EMBL/GenBank/DDBJ whole genome shotgun (WGS) entry which is preliminary data.</text>
</comment>
<feature type="region of interest" description="Cytidylyltransferase" evidence="11">
    <location>
        <begin position="354"/>
        <end position="488"/>
    </location>
</feature>
<evidence type="ECO:0000313" key="14">
    <source>
        <dbReference type="EMBL" id="GAA0394060.1"/>
    </source>
</evidence>
<dbReference type="InterPro" id="IPR023030">
    <property type="entry name" value="Bifunc_HldE"/>
</dbReference>
<feature type="domain" description="Carbohydrate kinase PfkB" evidence="12">
    <location>
        <begin position="22"/>
        <end position="313"/>
    </location>
</feature>
<dbReference type="InterPro" id="IPR004821">
    <property type="entry name" value="Cyt_trans-like"/>
</dbReference>
<comment type="catalytic activity">
    <reaction evidence="11">
        <text>D-glycero-beta-D-manno-heptose 7-phosphate + ATP = D-glycero-beta-D-manno-heptose 1,7-bisphosphate + ADP + H(+)</text>
        <dbReference type="Rhea" id="RHEA:27473"/>
        <dbReference type="ChEBI" id="CHEBI:15378"/>
        <dbReference type="ChEBI" id="CHEBI:30616"/>
        <dbReference type="ChEBI" id="CHEBI:60204"/>
        <dbReference type="ChEBI" id="CHEBI:60208"/>
        <dbReference type="ChEBI" id="CHEBI:456216"/>
        <dbReference type="EC" id="2.7.1.167"/>
    </reaction>
</comment>
<evidence type="ECO:0000256" key="9">
    <source>
        <dbReference type="ARBA" id="ARBA00023277"/>
    </source>
</evidence>
<evidence type="ECO:0000259" key="12">
    <source>
        <dbReference type="Pfam" id="PF00294"/>
    </source>
</evidence>
<gene>
    <name evidence="14" type="primary">rfaE1</name>
    <name evidence="11" type="synonym">hldE</name>
    <name evidence="14" type="ORF">GCM10009093_20830</name>
</gene>
<comment type="similarity">
    <text evidence="11">In the C-terminal section; belongs to the cytidylyltransferase family.</text>
</comment>
<dbReference type="HAMAP" id="MF_01603">
    <property type="entry name" value="HldE"/>
    <property type="match status" value="1"/>
</dbReference>
<keyword evidence="15" id="KW-1185">Reference proteome</keyword>
<comment type="subunit">
    <text evidence="11">Homodimer.</text>
</comment>
<reference evidence="14 15" key="1">
    <citation type="journal article" date="2019" name="Int. J. Syst. Evol. Microbiol.">
        <title>The Global Catalogue of Microorganisms (GCM) 10K type strain sequencing project: providing services to taxonomists for standard genome sequencing and annotation.</title>
        <authorList>
            <consortium name="The Broad Institute Genomics Platform"/>
            <consortium name="The Broad Institute Genome Sequencing Center for Infectious Disease"/>
            <person name="Wu L."/>
            <person name="Ma J."/>
        </authorList>
    </citation>
    <scope>NUCLEOTIDE SEQUENCE [LARGE SCALE GENOMIC DNA]</scope>
    <source>
        <strain evidence="14 15">JCM 13476</strain>
    </source>
</reference>
<dbReference type="Proteomes" id="UP001500791">
    <property type="component" value="Unassembled WGS sequence"/>
</dbReference>
<comment type="function">
    <text evidence="2 11">Catalyzes the ADP transfer from ATP to D-glycero-beta-D-manno-heptose 1-phosphate, yielding ADP-D-glycero-beta-D-manno-heptose.</text>
</comment>
<evidence type="ECO:0000313" key="15">
    <source>
        <dbReference type="Proteomes" id="UP001500791"/>
    </source>
</evidence>
<evidence type="ECO:0000256" key="7">
    <source>
        <dbReference type="ARBA" id="ARBA00022840"/>
    </source>
</evidence>
<feature type="binding site" evidence="11">
    <location>
        <begin position="202"/>
        <end position="205"/>
    </location>
    <ligand>
        <name>ATP</name>
        <dbReference type="ChEBI" id="CHEBI:30616"/>
    </ligand>
</feature>
<dbReference type="InterPro" id="IPR011611">
    <property type="entry name" value="PfkB_dom"/>
</dbReference>
<feature type="domain" description="Cytidyltransferase-like" evidence="13">
    <location>
        <begin position="354"/>
        <end position="475"/>
    </location>
</feature>
<dbReference type="EC" id="2.7.1.167" evidence="11"/>
<comment type="pathway">
    <text evidence="11">Nucleotide-sugar biosynthesis; ADP-L-glycero-beta-D-manno-heptose biosynthesis; ADP-L-glycero-beta-D-manno-heptose from D-glycero-beta-D-manno-heptose 7-phosphate: step 1/4.</text>
</comment>
<dbReference type="InterPro" id="IPR011914">
    <property type="entry name" value="RfaE_dom_II"/>
</dbReference>
<evidence type="ECO:0000259" key="13">
    <source>
        <dbReference type="Pfam" id="PF01467"/>
    </source>
</evidence>
<comment type="similarity">
    <text evidence="11">In the N-terminal section; belongs to the carbohydrate kinase PfkB family.</text>
</comment>
<feature type="active site" evidence="11">
    <location>
        <position position="272"/>
    </location>
</feature>
<dbReference type="SUPFAM" id="SSF53613">
    <property type="entry name" value="Ribokinase-like"/>
    <property type="match status" value="1"/>
</dbReference>
<evidence type="ECO:0000256" key="4">
    <source>
        <dbReference type="ARBA" id="ARBA00022695"/>
    </source>
</evidence>
<evidence type="ECO:0000256" key="1">
    <source>
        <dbReference type="ARBA" id="ARBA00002319"/>
    </source>
</evidence>
<dbReference type="SUPFAM" id="SSF52374">
    <property type="entry name" value="Nucleotidylyl transferase"/>
    <property type="match status" value="1"/>
</dbReference>
<keyword evidence="9 11" id="KW-0119">Carbohydrate metabolism</keyword>
<keyword evidence="8 11" id="KW-0511">Multifunctional enzyme</keyword>
<sequence>MAERSFDLAELRNLLERIKSIKVACVGDLMLDHFVYGEVNRISPEAPIPVLKARRTVSMPGGVGNVARNIAALGAVSRLGAVTGQDRAGDELAALIDADTRIEDKIQRPDDAHTIVKTRFVSSGQQLLRLDDEVGLSPAYRDKSVFDHAKAILVSDYSKGVVDSDLIEAALWAGRQYGAPVIVDPKGTDFARYGAADVVKPNASELAAATGMPTGTDEEVEAALAALLDKTTVKAVVVTRAGKGMSLIQRGGEVQHYPGRAREVFDVSGAGDTSLAALGLALAAGLTLGQAVQFALLASGVVVGKAGTAIVTPQELIDAEEDEVGRPLMGDVVAVDDLAETVARWQTDGLKVGFTNGCFDILHRGHVTYLAQARRWCDRLVVALNTDASVSALKGPSRPVNNLESRASVIGALASVDAVTFFSDDTPLAAIKRLRPDVLIKGSDYTKEQVVGAAEVESWGGEVRLASFEDGYSTTKTIEKMTAKTDKA</sequence>
<evidence type="ECO:0000256" key="3">
    <source>
        <dbReference type="ARBA" id="ARBA00022679"/>
    </source>
</evidence>
<evidence type="ECO:0000256" key="6">
    <source>
        <dbReference type="ARBA" id="ARBA00022777"/>
    </source>
</evidence>
<dbReference type="InterPro" id="IPR029056">
    <property type="entry name" value="Ribokinase-like"/>
</dbReference>
<dbReference type="EMBL" id="BAAAEJ010000007">
    <property type="protein sequence ID" value="GAA0394060.1"/>
    <property type="molecule type" value="Genomic_DNA"/>
</dbReference>
<dbReference type="Pfam" id="PF00294">
    <property type="entry name" value="PfkB"/>
    <property type="match status" value="1"/>
</dbReference>
<protein>
    <recommendedName>
        <fullName evidence="11">Bifunctional protein HldE</fullName>
    </recommendedName>
    <domain>
        <recommendedName>
            <fullName evidence="11">D-beta-D-heptose 7-phosphate kinase</fullName>
            <ecNumber evidence="11">2.7.1.167</ecNumber>
        </recommendedName>
        <alternativeName>
            <fullName evidence="11">D-beta-D-heptose 7-phosphotransferase</fullName>
        </alternativeName>
        <alternativeName>
            <fullName evidence="11">D-glycero-beta-D-manno-heptose-7-phosphate kinase</fullName>
        </alternativeName>
    </domain>
    <domain>
        <recommendedName>
            <fullName evidence="11">D-beta-D-heptose 1-phosphate adenylyltransferase</fullName>
            <ecNumber evidence="11">2.7.7.70</ecNumber>
        </recommendedName>
        <alternativeName>
            <fullName evidence="11">D-glycero-beta-D-manno-heptose 1-phosphate adenylyltransferase</fullName>
        </alternativeName>
    </domain>
</protein>
<evidence type="ECO:0000256" key="5">
    <source>
        <dbReference type="ARBA" id="ARBA00022741"/>
    </source>
</evidence>
<comment type="pathway">
    <text evidence="11">Nucleotide-sugar biosynthesis; ADP-L-glycero-beta-D-manno-heptose biosynthesis; ADP-L-glycero-beta-D-manno-heptose from D-glycero-beta-D-manno-heptose 7-phosphate: step 3/4.</text>
</comment>
<keyword evidence="5 11" id="KW-0547">Nucleotide-binding</keyword>
<evidence type="ECO:0000256" key="2">
    <source>
        <dbReference type="ARBA" id="ARBA00003753"/>
    </source>
</evidence>
<proteinExistence type="inferred from homology"/>
<dbReference type="Gene3D" id="3.40.1190.20">
    <property type="match status" value="1"/>
</dbReference>
<evidence type="ECO:0000256" key="8">
    <source>
        <dbReference type="ARBA" id="ARBA00023268"/>
    </source>
</evidence>
<feature type="region of interest" description="Ribokinase" evidence="11">
    <location>
        <begin position="1"/>
        <end position="323"/>
    </location>
</feature>
<organism evidence="14 15">
    <name type="scientific">Brevundimonas terrae</name>
    <dbReference type="NCBI Taxonomy" id="363631"/>
    <lineage>
        <taxon>Bacteria</taxon>
        <taxon>Pseudomonadati</taxon>
        <taxon>Pseudomonadota</taxon>
        <taxon>Alphaproteobacteria</taxon>
        <taxon>Caulobacterales</taxon>
        <taxon>Caulobacteraceae</taxon>
        <taxon>Brevundimonas</taxon>
    </lineage>
</organism>
<keyword evidence="3 11" id="KW-0808">Transferase</keyword>
<dbReference type="RefSeq" id="WP_167177449.1">
    <property type="nucleotide sequence ID" value="NZ_BAAAEJ010000007.1"/>
</dbReference>
<dbReference type="NCBIfam" id="TIGR02199">
    <property type="entry name" value="rfaE_dom_II"/>
    <property type="match status" value="1"/>
</dbReference>
<keyword evidence="6 11" id="KW-0418">Kinase</keyword>
<evidence type="ECO:0000256" key="10">
    <source>
        <dbReference type="ARBA" id="ARBA00047428"/>
    </source>
</evidence>
<name>A0ABN0YFQ3_9CAUL</name>